<name>A0A8J4WYR1_CLAMG</name>
<gene>
    <name evidence="1" type="ORF">DAT39_014877</name>
</gene>
<dbReference type="Proteomes" id="UP000727407">
    <property type="component" value="Unassembled WGS sequence"/>
</dbReference>
<dbReference type="EMBL" id="QNUK01000324">
    <property type="protein sequence ID" value="KAF5895411.1"/>
    <property type="molecule type" value="Genomic_DNA"/>
</dbReference>
<dbReference type="AlphaFoldDB" id="A0A8J4WYR1"/>
<evidence type="ECO:0000313" key="1">
    <source>
        <dbReference type="EMBL" id="KAF5895411.1"/>
    </source>
</evidence>
<keyword evidence="2" id="KW-1185">Reference proteome</keyword>
<sequence length="115" mass="12746">MGGAYPATSGPLTSWDYDVLLVNMFIHISGKSLFRVALAFSLWLLTRLPVQSVPDSFPQTPETLQLTSFILSTLNITHSDTLHGSRQRFAFREPANKSHLTLTRVVSSVTVPTSR</sequence>
<evidence type="ECO:0000313" key="2">
    <source>
        <dbReference type="Proteomes" id="UP000727407"/>
    </source>
</evidence>
<protein>
    <submittedName>
        <fullName evidence="1">Uncharacterized protein</fullName>
    </submittedName>
</protein>
<reference evidence="1" key="1">
    <citation type="submission" date="2020-07" db="EMBL/GenBank/DDBJ databases">
        <title>Clarias magur genome sequencing, assembly and annotation.</title>
        <authorList>
            <person name="Kushwaha B."/>
            <person name="Kumar R."/>
            <person name="Das P."/>
            <person name="Joshi C.G."/>
            <person name="Kumar D."/>
            <person name="Nagpure N.S."/>
            <person name="Pandey M."/>
            <person name="Agarwal S."/>
            <person name="Srivastava S."/>
            <person name="Singh M."/>
            <person name="Sahoo L."/>
            <person name="Jayasankar P."/>
            <person name="Meher P.K."/>
            <person name="Koringa P.G."/>
            <person name="Iquebal M.A."/>
            <person name="Das S.P."/>
            <person name="Bit A."/>
            <person name="Patnaik S."/>
            <person name="Patel N."/>
            <person name="Shah T.M."/>
            <person name="Hinsu A."/>
            <person name="Jena J.K."/>
        </authorList>
    </citation>
    <scope>NUCLEOTIDE SEQUENCE</scope>
    <source>
        <strain evidence="1">CIFAMagur01</strain>
        <tissue evidence="1">Testis</tissue>
    </source>
</reference>
<proteinExistence type="predicted"/>
<organism evidence="1 2">
    <name type="scientific">Clarias magur</name>
    <name type="common">Asian catfish</name>
    <name type="synonym">Macropteronotus magur</name>
    <dbReference type="NCBI Taxonomy" id="1594786"/>
    <lineage>
        <taxon>Eukaryota</taxon>
        <taxon>Metazoa</taxon>
        <taxon>Chordata</taxon>
        <taxon>Craniata</taxon>
        <taxon>Vertebrata</taxon>
        <taxon>Euteleostomi</taxon>
        <taxon>Actinopterygii</taxon>
        <taxon>Neopterygii</taxon>
        <taxon>Teleostei</taxon>
        <taxon>Ostariophysi</taxon>
        <taxon>Siluriformes</taxon>
        <taxon>Clariidae</taxon>
        <taxon>Clarias</taxon>
    </lineage>
</organism>
<accession>A0A8J4WYR1</accession>
<comment type="caution">
    <text evidence="1">The sequence shown here is derived from an EMBL/GenBank/DDBJ whole genome shotgun (WGS) entry which is preliminary data.</text>
</comment>